<proteinExistence type="predicted"/>
<reference evidence="2" key="2">
    <citation type="journal article" date="2021" name="PeerJ">
        <title>Extensive microbial diversity within the chicken gut microbiome revealed by metagenomics and culture.</title>
        <authorList>
            <person name="Gilroy R."/>
            <person name="Ravi A."/>
            <person name="Getino M."/>
            <person name="Pursley I."/>
            <person name="Horton D.L."/>
            <person name="Alikhan N.F."/>
            <person name="Baker D."/>
            <person name="Gharbi K."/>
            <person name="Hall N."/>
            <person name="Watson M."/>
            <person name="Adriaenssens E.M."/>
            <person name="Foster-Nyarko E."/>
            <person name="Jarju S."/>
            <person name="Secka A."/>
            <person name="Antonio M."/>
            <person name="Oren A."/>
            <person name="Chaudhuri R.R."/>
            <person name="La Ragione R."/>
            <person name="Hildebrand F."/>
            <person name="Pallen M.J."/>
        </authorList>
    </citation>
    <scope>NUCLEOTIDE SEQUENCE</scope>
    <source>
        <strain evidence="2">CHK176-6737</strain>
    </source>
</reference>
<feature type="transmembrane region" description="Helical" evidence="1">
    <location>
        <begin position="147"/>
        <end position="167"/>
    </location>
</feature>
<evidence type="ECO:0000256" key="1">
    <source>
        <dbReference type="SAM" id="Phobius"/>
    </source>
</evidence>
<gene>
    <name evidence="2" type="ORF">IAD23_03865</name>
</gene>
<feature type="transmembrane region" description="Helical" evidence="1">
    <location>
        <begin position="243"/>
        <end position="261"/>
    </location>
</feature>
<keyword evidence="1" id="KW-1133">Transmembrane helix</keyword>
<keyword evidence="1" id="KW-0812">Transmembrane</keyword>
<organism evidence="2 3">
    <name type="scientific">Candidatus Scybalenecus merdavium</name>
    <dbReference type="NCBI Taxonomy" id="2840939"/>
    <lineage>
        <taxon>Bacteria</taxon>
        <taxon>Bacillati</taxon>
        <taxon>Bacillota</taxon>
        <taxon>Clostridia</taxon>
        <taxon>Eubacteriales</taxon>
        <taxon>Oscillospiraceae</taxon>
        <taxon>Oscillospiraceae incertae sedis</taxon>
        <taxon>Candidatus Scybalenecus</taxon>
    </lineage>
</organism>
<evidence type="ECO:0008006" key="4">
    <source>
        <dbReference type="Google" id="ProtNLM"/>
    </source>
</evidence>
<reference evidence="2" key="1">
    <citation type="submission" date="2020-10" db="EMBL/GenBank/DDBJ databases">
        <authorList>
            <person name="Gilroy R."/>
        </authorList>
    </citation>
    <scope>NUCLEOTIDE SEQUENCE</scope>
    <source>
        <strain evidence="2">CHK176-6737</strain>
    </source>
</reference>
<accession>A0A9D1MUX8</accession>
<feature type="transmembrane region" description="Helical" evidence="1">
    <location>
        <begin position="37"/>
        <end position="56"/>
    </location>
</feature>
<dbReference type="EMBL" id="DVNM01000020">
    <property type="protein sequence ID" value="HIU69072.1"/>
    <property type="molecule type" value="Genomic_DNA"/>
</dbReference>
<comment type="caution">
    <text evidence="2">The sequence shown here is derived from an EMBL/GenBank/DDBJ whole genome shotgun (WGS) entry which is preliminary data.</text>
</comment>
<feature type="transmembrane region" description="Helical" evidence="1">
    <location>
        <begin position="313"/>
        <end position="332"/>
    </location>
</feature>
<dbReference type="AlphaFoldDB" id="A0A9D1MUX8"/>
<feature type="transmembrane region" description="Helical" evidence="1">
    <location>
        <begin position="76"/>
        <end position="96"/>
    </location>
</feature>
<protein>
    <recommendedName>
        <fullName evidence="4">Sporulation integral membrane protein YlbJ</fullName>
    </recommendedName>
</protein>
<feature type="transmembrane region" description="Helical" evidence="1">
    <location>
        <begin position="116"/>
        <end position="140"/>
    </location>
</feature>
<evidence type="ECO:0000313" key="2">
    <source>
        <dbReference type="EMBL" id="HIU69072.1"/>
    </source>
</evidence>
<keyword evidence="1" id="KW-0472">Membrane</keyword>
<evidence type="ECO:0000313" key="3">
    <source>
        <dbReference type="Proteomes" id="UP000824125"/>
    </source>
</evidence>
<sequence>MKNKTDFLLLFAAGCTVAALIAFSREAKAGAAQGLDLALNTVAPSLLPLLTVFSALENARAYARICRMLAKPTWALFRLPACCGGVILFGLAGGYPTGAVLCRALYEEKKITAAEAARLMEFNVCGGAAFILTAVGTVLLQNKNAGWILYASCVLGALGIGILRARFAPKGKRPPGGAAAGGLDAADAVCKGAEQALGAVLHMCAFMALFCALIEVCRLPDALAPVFEITSGLFGGAPFSLEVYAAFLAFGGFCVHLQILPHLNTFHMPYGRFLLFRTVHALLAFGICKALLAAFPQTQTVFSSTAETTAEPFAGSALLFVLMLLGAFVFVAELRQKKERC</sequence>
<feature type="transmembrane region" description="Helical" evidence="1">
    <location>
        <begin position="273"/>
        <end position="293"/>
    </location>
</feature>
<name>A0A9D1MUX8_9FIRM</name>
<dbReference type="Proteomes" id="UP000824125">
    <property type="component" value="Unassembled WGS sequence"/>
</dbReference>